<organism evidence="3 4">
    <name type="scientific">Leifsonia poae</name>
    <dbReference type="NCBI Taxonomy" id="110933"/>
    <lineage>
        <taxon>Bacteria</taxon>
        <taxon>Bacillati</taxon>
        <taxon>Actinomycetota</taxon>
        <taxon>Actinomycetes</taxon>
        <taxon>Micrococcales</taxon>
        <taxon>Microbacteriaceae</taxon>
        <taxon>Leifsonia</taxon>
    </lineage>
</organism>
<reference evidence="3" key="2">
    <citation type="submission" date="2023-01" db="EMBL/GenBank/DDBJ databases">
        <authorList>
            <person name="Sun Q."/>
            <person name="Evtushenko L."/>
        </authorList>
    </citation>
    <scope>NUCLEOTIDE SEQUENCE</scope>
    <source>
        <strain evidence="3">VKM Ac-1401</strain>
    </source>
</reference>
<dbReference type="Gene3D" id="3.30.70.1060">
    <property type="entry name" value="Dimeric alpha+beta barrel"/>
    <property type="match status" value="1"/>
</dbReference>
<name>A0A9W6HCM3_9MICO</name>
<dbReference type="Pfam" id="PF03795">
    <property type="entry name" value="YCII"/>
    <property type="match status" value="1"/>
</dbReference>
<dbReference type="InterPro" id="IPR011008">
    <property type="entry name" value="Dimeric_a/b-barrel"/>
</dbReference>
<dbReference type="PANTHER" id="PTHR35174">
    <property type="entry name" value="BLL7171 PROTEIN-RELATED"/>
    <property type="match status" value="1"/>
</dbReference>
<evidence type="ECO:0000313" key="4">
    <source>
        <dbReference type="Proteomes" id="UP001142372"/>
    </source>
</evidence>
<dbReference type="AlphaFoldDB" id="A0A9W6HCM3"/>
<reference evidence="3" key="1">
    <citation type="journal article" date="2014" name="Int. J. Syst. Evol. Microbiol.">
        <title>Complete genome sequence of Corynebacterium casei LMG S-19264T (=DSM 44701T), isolated from a smear-ripened cheese.</title>
        <authorList>
            <consortium name="US DOE Joint Genome Institute (JGI-PGF)"/>
            <person name="Walter F."/>
            <person name="Albersmeier A."/>
            <person name="Kalinowski J."/>
            <person name="Ruckert C."/>
        </authorList>
    </citation>
    <scope>NUCLEOTIDE SEQUENCE</scope>
    <source>
        <strain evidence="3">VKM Ac-1401</strain>
    </source>
</reference>
<comment type="similarity">
    <text evidence="1">Belongs to the YciI family.</text>
</comment>
<evidence type="ECO:0000259" key="2">
    <source>
        <dbReference type="Pfam" id="PF03795"/>
    </source>
</evidence>
<gene>
    <name evidence="3" type="ORF">GCM10017584_28920</name>
</gene>
<dbReference type="Proteomes" id="UP001142372">
    <property type="component" value="Unassembled WGS sequence"/>
</dbReference>
<dbReference type="InterPro" id="IPR005545">
    <property type="entry name" value="YCII"/>
</dbReference>
<keyword evidence="4" id="KW-1185">Reference proteome</keyword>
<accession>A0A9W6HCM3</accession>
<dbReference type="EMBL" id="BSEN01000014">
    <property type="protein sequence ID" value="GLJ77318.1"/>
    <property type="molecule type" value="Genomic_DNA"/>
</dbReference>
<dbReference type="PANTHER" id="PTHR35174:SF3">
    <property type="entry name" value="BLL7171 PROTEIN"/>
    <property type="match status" value="1"/>
</dbReference>
<evidence type="ECO:0000256" key="1">
    <source>
        <dbReference type="ARBA" id="ARBA00007689"/>
    </source>
</evidence>
<dbReference type="RefSeq" id="WP_271177964.1">
    <property type="nucleotide sequence ID" value="NZ_BAAAJO010000001.1"/>
</dbReference>
<proteinExistence type="inferred from homology"/>
<comment type="caution">
    <text evidence="3">The sequence shown here is derived from an EMBL/GenBank/DDBJ whole genome shotgun (WGS) entry which is preliminary data.</text>
</comment>
<feature type="domain" description="YCII-related" evidence="2">
    <location>
        <begin position="3"/>
        <end position="117"/>
    </location>
</feature>
<protein>
    <recommendedName>
        <fullName evidence="2">YCII-related domain-containing protein</fullName>
    </recommendedName>
</protein>
<dbReference type="SUPFAM" id="SSF54909">
    <property type="entry name" value="Dimeric alpha+beta barrel"/>
    <property type="match status" value="1"/>
</dbReference>
<sequence>MRFEILIYNNAEFDAAIEGPDADPAVTAEWKEVHEQLQTELRASDELLDSNEYSQQTAVVVRQDRDAPHRVRSTDGPFSESKEWVGGFYTVDCESVERAVEIAGRFVEARYSPVEVRQLVHPVA</sequence>
<evidence type="ECO:0000313" key="3">
    <source>
        <dbReference type="EMBL" id="GLJ77318.1"/>
    </source>
</evidence>